<name>A0A2I0JZY6_PUNGR</name>
<dbReference type="PANTHER" id="PTHR32108:SF9">
    <property type="entry name" value="REVERSE TRANSCRIPTASE RNASE H-LIKE DOMAIN-CONTAINING PROTEIN"/>
    <property type="match status" value="1"/>
</dbReference>
<evidence type="ECO:0008006" key="4">
    <source>
        <dbReference type="Google" id="ProtNLM"/>
    </source>
</evidence>
<comment type="caution">
    <text evidence="2">The sequence shown here is derived from an EMBL/GenBank/DDBJ whole genome shotgun (WGS) entry which is preliminary data.</text>
</comment>
<evidence type="ECO:0000313" key="2">
    <source>
        <dbReference type="EMBL" id="PKI61879.1"/>
    </source>
</evidence>
<proteinExistence type="predicted"/>
<dbReference type="AlphaFoldDB" id="A0A2I0JZY6"/>
<protein>
    <recommendedName>
        <fullName evidence="4">Retrotransposon gag domain-containing protein</fullName>
    </recommendedName>
</protein>
<organism evidence="2 3">
    <name type="scientific">Punica granatum</name>
    <name type="common">Pomegranate</name>
    <dbReference type="NCBI Taxonomy" id="22663"/>
    <lineage>
        <taxon>Eukaryota</taxon>
        <taxon>Viridiplantae</taxon>
        <taxon>Streptophyta</taxon>
        <taxon>Embryophyta</taxon>
        <taxon>Tracheophyta</taxon>
        <taxon>Spermatophyta</taxon>
        <taxon>Magnoliopsida</taxon>
        <taxon>eudicotyledons</taxon>
        <taxon>Gunneridae</taxon>
        <taxon>Pentapetalae</taxon>
        <taxon>rosids</taxon>
        <taxon>malvids</taxon>
        <taxon>Myrtales</taxon>
        <taxon>Lythraceae</taxon>
        <taxon>Punica</taxon>
    </lineage>
</organism>
<feature type="compositionally biased region" description="Polar residues" evidence="1">
    <location>
        <begin position="142"/>
        <end position="167"/>
    </location>
</feature>
<feature type="region of interest" description="Disordered" evidence="1">
    <location>
        <begin position="114"/>
        <end position="171"/>
    </location>
</feature>
<dbReference type="PANTHER" id="PTHR32108">
    <property type="entry name" value="DNA-DIRECTED RNA POLYMERASE SUBUNIT ALPHA"/>
    <property type="match status" value="1"/>
</dbReference>
<dbReference type="EMBL" id="PGOL01001001">
    <property type="protein sequence ID" value="PKI61879.1"/>
    <property type="molecule type" value="Genomic_DNA"/>
</dbReference>
<reference evidence="2 3" key="1">
    <citation type="submission" date="2017-11" db="EMBL/GenBank/DDBJ databases">
        <title>De-novo sequencing of pomegranate (Punica granatum L.) genome.</title>
        <authorList>
            <person name="Akparov Z."/>
            <person name="Amiraslanov A."/>
            <person name="Hajiyeva S."/>
            <person name="Abbasov M."/>
            <person name="Kaur K."/>
            <person name="Hamwieh A."/>
            <person name="Solovyev V."/>
            <person name="Salamov A."/>
            <person name="Braich B."/>
            <person name="Kosarev P."/>
            <person name="Mahmoud A."/>
            <person name="Hajiyev E."/>
            <person name="Babayeva S."/>
            <person name="Izzatullayeva V."/>
            <person name="Mammadov A."/>
            <person name="Mammadov A."/>
            <person name="Sharifova S."/>
            <person name="Ojaghi J."/>
            <person name="Eynullazada K."/>
            <person name="Bayramov B."/>
            <person name="Abdulazimova A."/>
            <person name="Shahmuradov I."/>
        </authorList>
    </citation>
    <scope>NUCLEOTIDE SEQUENCE [LARGE SCALE GENOMIC DNA]</scope>
    <source>
        <strain evidence="3">cv. AG2017</strain>
        <tissue evidence="2">Leaf</tissue>
    </source>
</reference>
<evidence type="ECO:0000256" key="1">
    <source>
        <dbReference type="SAM" id="MobiDB-lite"/>
    </source>
</evidence>
<evidence type="ECO:0000313" key="3">
    <source>
        <dbReference type="Proteomes" id="UP000233551"/>
    </source>
</evidence>
<gene>
    <name evidence="2" type="ORF">CRG98_017777</name>
</gene>
<dbReference type="Proteomes" id="UP000233551">
    <property type="component" value="Unassembled WGS sequence"/>
</dbReference>
<sequence>MGLALDWFMTLKAEDIPTWATLSQKFLDQYRFCAESPPTLLDLSMMEMMENQAFEAYAAKWRGKAAKYIPPITERQQVQLFHSTLRVAYYSHLVAHTSSFSDPIEAGKKHDVGIKLGRIRGPTKKKEEEAPKKHTAAPVQNKAPTSRLPQPTQRTPASQAQQGNAAPSCQRKKFTSLPASLSHIYRQLIAGNRIRSEAPYPNFDPTLQNQDIHCEFHQGAPGHTTDNCWRLREKIQDMIDAKQISFNEIRPSNVQANPLPDHGSSSGPTVNMIGAYFLGED</sequence>
<keyword evidence="3" id="KW-1185">Reference proteome</keyword>
<accession>A0A2I0JZY6</accession>
<dbReference type="STRING" id="22663.A0A2I0JZY6"/>